<evidence type="ECO:0000313" key="1">
    <source>
        <dbReference type="EMBL" id="GLB81507.1"/>
    </source>
</evidence>
<dbReference type="RefSeq" id="WP_236983445.1">
    <property type="nucleotide sequence ID" value="NZ_BRXE01000004.1"/>
</dbReference>
<sequence length="258" mass="28853">MTGDPSATDPGDAAELSGYPVTAPMLPRPVTFDQHWTDLTFTHWPVRPESVAHLYPPGTRPDVFADGNTYVGLIPFAMTYTKLNAALPLPYFGRFLETNVRLYSVDDAGRHGVLFRSLETARLAVVPVTRIGLGVPYTWAKMRMSKSGKQITYHSVRRWPRRGLRTLMTVTVGDIVTATPLEVWLTARWGAHTRKAGRTWWVPNEHVQWPLQAAEITELHDELVDAAGVQPCGERLRALYSPGVQTNFGRPCLVHGRQ</sequence>
<dbReference type="AlphaFoldDB" id="A0A9P3Q2Q2"/>
<dbReference type="Proteomes" id="UP001064782">
    <property type="component" value="Unassembled WGS sequence"/>
</dbReference>
<evidence type="ECO:0000313" key="2">
    <source>
        <dbReference type="EMBL" id="GLD28392.1"/>
    </source>
</evidence>
<dbReference type="InterPro" id="IPR018644">
    <property type="entry name" value="DUF2071"/>
</dbReference>
<dbReference type="GeneID" id="83627777"/>
<dbReference type="Pfam" id="PF09844">
    <property type="entry name" value="DUF2071"/>
    <property type="match status" value="1"/>
</dbReference>
<dbReference type="EMBL" id="BRZI01000001">
    <property type="protein sequence ID" value="GLD28392.1"/>
    <property type="molecule type" value="Genomic_DNA"/>
</dbReference>
<evidence type="ECO:0000313" key="3">
    <source>
        <dbReference type="Proteomes" id="UP001064782"/>
    </source>
</evidence>
<gene>
    <name evidence="2" type="ORF">Mkiyose1413_02750</name>
    <name evidence="1" type="ORF">SRL2020028_07630</name>
</gene>
<dbReference type="PANTHER" id="PTHR39186">
    <property type="entry name" value="DUF2071 FAMILY PROTEIN"/>
    <property type="match status" value="1"/>
</dbReference>
<dbReference type="InterPro" id="IPR023375">
    <property type="entry name" value="ADC_dom_sf"/>
</dbReference>
<dbReference type="SUPFAM" id="SSF160104">
    <property type="entry name" value="Acetoacetate decarboxylase-like"/>
    <property type="match status" value="1"/>
</dbReference>
<keyword evidence="3" id="KW-1185">Reference proteome</keyword>
<dbReference type="PANTHER" id="PTHR39186:SF1">
    <property type="entry name" value="DUF2071 DOMAIN-CONTAINING PROTEIN"/>
    <property type="match status" value="1"/>
</dbReference>
<comment type="caution">
    <text evidence="2">The sequence shown here is derived from an EMBL/GenBank/DDBJ whole genome shotgun (WGS) entry which is preliminary data.</text>
</comment>
<protein>
    <recommendedName>
        <fullName evidence="4">DUF2071 domain-containing protein</fullName>
    </recommendedName>
</protein>
<evidence type="ECO:0008006" key="4">
    <source>
        <dbReference type="Google" id="ProtNLM"/>
    </source>
</evidence>
<name>A0A9P3Q2Q2_9MYCO</name>
<dbReference type="Proteomes" id="UP001165663">
    <property type="component" value="Unassembled WGS sequence"/>
</dbReference>
<proteinExistence type="predicted"/>
<reference evidence="2" key="1">
    <citation type="submission" date="2022-08" db="EMBL/GenBank/DDBJ databases">
        <title>Mycobacterium kiyosense sp. nov., scotochromogenic slow-glowing species isolated from respiratory specimens.</title>
        <authorList>
            <person name="Fukano H."/>
            <person name="Kazumi Y."/>
            <person name="Sakagami N."/>
            <person name="Ato M."/>
            <person name="Mitarai S."/>
            <person name="Hoshino Y."/>
        </authorList>
    </citation>
    <scope>NUCLEOTIDE SEQUENCE</scope>
    <source>
        <strain evidence="2">1413</strain>
        <strain evidence="1">SRL2020-028</strain>
    </source>
</reference>
<organism evidence="2 3">
    <name type="scientific">Mycobacterium kiyosense</name>
    <dbReference type="NCBI Taxonomy" id="2871094"/>
    <lineage>
        <taxon>Bacteria</taxon>
        <taxon>Bacillati</taxon>
        <taxon>Actinomycetota</taxon>
        <taxon>Actinomycetes</taxon>
        <taxon>Mycobacteriales</taxon>
        <taxon>Mycobacteriaceae</taxon>
        <taxon>Mycobacterium</taxon>
    </lineage>
</organism>
<accession>A0A9P3Q2Q2</accession>
<dbReference type="EMBL" id="BRXE01000004">
    <property type="protein sequence ID" value="GLB81507.1"/>
    <property type="molecule type" value="Genomic_DNA"/>
</dbReference>